<evidence type="ECO:0000256" key="13">
    <source>
        <dbReference type="ARBA" id="ARBA00023180"/>
    </source>
</evidence>
<protein>
    <recommendedName>
        <fullName evidence="14">FXNA-like protease</fullName>
    </recommendedName>
</protein>
<feature type="transmembrane region" description="Helical" evidence="15">
    <location>
        <begin position="565"/>
        <end position="588"/>
    </location>
</feature>
<feature type="transmembrane region" description="Helical" evidence="15">
    <location>
        <begin position="595"/>
        <end position="616"/>
    </location>
</feature>
<dbReference type="InterPro" id="IPR045175">
    <property type="entry name" value="M28_fam"/>
</dbReference>
<evidence type="ECO:0000256" key="15">
    <source>
        <dbReference type="SAM" id="Phobius"/>
    </source>
</evidence>
<evidence type="ECO:0000256" key="3">
    <source>
        <dbReference type="ARBA" id="ARBA00010918"/>
    </source>
</evidence>
<comment type="cofactor">
    <cofactor evidence="1">
        <name>Zn(2+)</name>
        <dbReference type="ChEBI" id="CHEBI:29105"/>
    </cofactor>
</comment>
<dbReference type="PANTHER" id="PTHR12147">
    <property type="entry name" value="METALLOPEPTIDASE M28 FAMILY MEMBER"/>
    <property type="match status" value="1"/>
</dbReference>
<keyword evidence="5 15" id="KW-0812">Transmembrane</keyword>
<keyword evidence="6" id="KW-0479">Metal-binding</keyword>
<evidence type="ECO:0000256" key="1">
    <source>
        <dbReference type="ARBA" id="ARBA00001947"/>
    </source>
</evidence>
<dbReference type="FunFam" id="3.40.630.10:FF:000008">
    <property type="entry name" value="Endoplasmic reticulum metallopeptidase 1"/>
    <property type="match status" value="1"/>
</dbReference>
<feature type="domain" description="Endoplasmic reticulum metallopeptidase 1/1-A TM" evidence="18">
    <location>
        <begin position="394"/>
        <end position="609"/>
    </location>
</feature>
<evidence type="ECO:0000256" key="6">
    <source>
        <dbReference type="ARBA" id="ARBA00022723"/>
    </source>
</evidence>
<dbReference type="PANTHER" id="PTHR12147:SF22">
    <property type="entry name" value="ENDOPLASMIC RETICULUM METALLOPEPTIDASE 1"/>
    <property type="match status" value="1"/>
</dbReference>
<keyword evidence="7" id="KW-0378">Hydrolase</keyword>
<evidence type="ECO:0000256" key="9">
    <source>
        <dbReference type="ARBA" id="ARBA00022833"/>
    </source>
</evidence>
<evidence type="ECO:0000259" key="16">
    <source>
        <dbReference type="Pfam" id="PF04389"/>
    </source>
</evidence>
<accession>A0A0A1X4B7</accession>
<dbReference type="InterPro" id="IPR048024">
    <property type="entry name" value="Fxna-like_M28_dom"/>
</dbReference>
<keyword evidence="4" id="KW-0645">Protease</keyword>
<comment type="similarity">
    <text evidence="3">Belongs to the peptidase M28 family.</text>
</comment>
<comment type="subcellular location">
    <subcellularLocation>
        <location evidence="2">Endoplasmic reticulum membrane</location>
        <topology evidence="2">Multi-pass membrane protein</topology>
    </subcellularLocation>
</comment>
<keyword evidence="8" id="KW-0256">Endoplasmic reticulum</keyword>
<feature type="transmembrane region" description="Helical" evidence="15">
    <location>
        <begin position="502"/>
        <end position="521"/>
    </location>
</feature>
<feature type="domain" description="Peptidase M28" evidence="16">
    <location>
        <begin position="123"/>
        <end position="316"/>
    </location>
</feature>
<dbReference type="EMBL" id="GBXI01008350">
    <property type="protein sequence ID" value="JAD05942.1"/>
    <property type="molecule type" value="Transcribed_RNA"/>
</dbReference>
<proteinExistence type="inferred from homology"/>
<dbReference type="InterPro" id="IPR007484">
    <property type="entry name" value="Peptidase_M28"/>
</dbReference>
<evidence type="ECO:0000256" key="5">
    <source>
        <dbReference type="ARBA" id="ARBA00022692"/>
    </source>
</evidence>
<feature type="transmembrane region" description="Helical" evidence="15">
    <location>
        <begin position="533"/>
        <end position="553"/>
    </location>
</feature>
<evidence type="ECO:0000259" key="17">
    <source>
        <dbReference type="Pfam" id="PF22248"/>
    </source>
</evidence>
<keyword evidence="12 15" id="KW-0472">Membrane</keyword>
<keyword evidence="9" id="KW-0862">Zinc</keyword>
<evidence type="ECO:0000256" key="14">
    <source>
        <dbReference type="ARBA" id="ARBA00078796"/>
    </source>
</evidence>
<dbReference type="Gene3D" id="3.40.630.10">
    <property type="entry name" value="Zn peptidases"/>
    <property type="match status" value="1"/>
</dbReference>
<evidence type="ECO:0000256" key="7">
    <source>
        <dbReference type="ARBA" id="ARBA00022801"/>
    </source>
</evidence>
<evidence type="ECO:0000256" key="4">
    <source>
        <dbReference type="ARBA" id="ARBA00022670"/>
    </source>
</evidence>
<organism evidence="19">
    <name type="scientific">Zeugodacus cucurbitae</name>
    <name type="common">Melon fruit fly</name>
    <name type="synonym">Bactrocera cucurbitae</name>
    <dbReference type="NCBI Taxonomy" id="28588"/>
    <lineage>
        <taxon>Eukaryota</taxon>
        <taxon>Metazoa</taxon>
        <taxon>Ecdysozoa</taxon>
        <taxon>Arthropoda</taxon>
        <taxon>Hexapoda</taxon>
        <taxon>Insecta</taxon>
        <taxon>Pterygota</taxon>
        <taxon>Neoptera</taxon>
        <taxon>Endopterygota</taxon>
        <taxon>Diptera</taxon>
        <taxon>Brachycera</taxon>
        <taxon>Muscomorpha</taxon>
        <taxon>Tephritoidea</taxon>
        <taxon>Tephritidae</taxon>
        <taxon>Zeugodacus</taxon>
        <taxon>Zeugodacus</taxon>
    </lineage>
</organism>
<dbReference type="SUPFAM" id="SSF53187">
    <property type="entry name" value="Zn-dependent exopeptidases"/>
    <property type="match status" value="1"/>
</dbReference>
<feature type="transmembrane region" description="Helical" evidence="15">
    <location>
        <begin position="358"/>
        <end position="378"/>
    </location>
</feature>
<name>A0A0A1X4B7_ZEUCU</name>
<evidence type="ECO:0000313" key="19">
    <source>
        <dbReference type="EMBL" id="JAD05942.1"/>
    </source>
</evidence>
<keyword evidence="11" id="KW-0482">Metalloprotease</keyword>
<dbReference type="GO" id="GO:0006508">
    <property type="term" value="P:proteolysis"/>
    <property type="evidence" value="ECO:0007669"/>
    <property type="project" value="UniProtKB-KW"/>
</dbReference>
<feature type="transmembrane region" description="Helical" evidence="15">
    <location>
        <begin position="9"/>
        <end position="29"/>
    </location>
</feature>
<dbReference type="GO" id="GO:0005789">
    <property type="term" value="C:endoplasmic reticulum membrane"/>
    <property type="evidence" value="ECO:0007669"/>
    <property type="project" value="UniProtKB-SubCell"/>
</dbReference>
<dbReference type="Pfam" id="PF04389">
    <property type="entry name" value="Peptidase_M28"/>
    <property type="match status" value="1"/>
</dbReference>
<keyword evidence="10 15" id="KW-1133">Transmembrane helix</keyword>
<reference evidence="19" key="1">
    <citation type="submission" date="2014-11" db="EMBL/GenBank/DDBJ databases">
        <authorList>
            <person name="Geib S."/>
        </authorList>
    </citation>
    <scope>NUCLEOTIDE SEQUENCE</scope>
</reference>
<evidence type="ECO:0000256" key="12">
    <source>
        <dbReference type="ARBA" id="ARBA00023136"/>
    </source>
</evidence>
<evidence type="ECO:0000256" key="8">
    <source>
        <dbReference type="ARBA" id="ARBA00022824"/>
    </source>
</evidence>
<feature type="transmembrane region" description="Helical" evidence="15">
    <location>
        <begin position="476"/>
        <end position="496"/>
    </location>
</feature>
<dbReference type="AlphaFoldDB" id="A0A0A1X4B7"/>
<reference evidence="19" key="2">
    <citation type="journal article" date="2015" name="Gigascience">
        <title>Reconstructing a comprehensive transcriptome assembly of a white-pupal translocated strain of the pest fruit fly Bactrocera cucurbitae.</title>
        <authorList>
            <person name="Sim S.B."/>
            <person name="Calla B."/>
            <person name="Hall B."/>
            <person name="DeRego T."/>
            <person name="Geib S.M."/>
        </authorList>
    </citation>
    <scope>NUCLEOTIDE SEQUENCE</scope>
</reference>
<dbReference type="Pfam" id="PF22249">
    <property type="entry name" value="ERMP1-TM"/>
    <property type="match status" value="1"/>
</dbReference>
<feature type="transmembrane region" description="Helical" evidence="15">
    <location>
        <begin position="437"/>
        <end position="455"/>
    </location>
</feature>
<dbReference type="CDD" id="cd03875">
    <property type="entry name" value="M28_Fxna_like"/>
    <property type="match status" value="1"/>
</dbReference>
<dbReference type="InterPro" id="IPR053974">
    <property type="entry name" value="ERMP1_1-A_TM"/>
</dbReference>
<feature type="domain" description="Endoplasmic reticulum metallopeptidase 1-like C-terminal" evidence="17">
    <location>
        <begin position="623"/>
        <end position="844"/>
    </location>
</feature>
<keyword evidence="13" id="KW-0325">Glycoprotein</keyword>
<evidence type="ECO:0000259" key="18">
    <source>
        <dbReference type="Pfam" id="PF22249"/>
    </source>
</evidence>
<feature type="transmembrane region" description="Helical" evidence="15">
    <location>
        <begin position="390"/>
        <end position="417"/>
    </location>
</feature>
<evidence type="ECO:0000256" key="2">
    <source>
        <dbReference type="ARBA" id="ARBA00004477"/>
    </source>
</evidence>
<dbReference type="GO" id="GO:0008235">
    <property type="term" value="F:metalloexopeptidase activity"/>
    <property type="evidence" value="ECO:0007669"/>
    <property type="project" value="InterPro"/>
</dbReference>
<dbReference type="InterPro" id="IPR053973">
    <property type="entry name" value="ERMP1-like_C"/>
</dbReference>
<evidence type="ECO:0000256" key="11">
    <source>
        <dbReference type="ARBA" id="ARBA00023049"/>
    </source>
</evidence>
<sequence>MRSRNKKLSWYYAVCFTAFWIILYVAIVVQQVNHLPTPLTYKDAATHTDEFIAERAEHFLLKLSNLGPKVLGSEANEVKAVQLIMDEISAIQKQKSDYFDIEVDKQVVSGQYSATRLYQGVQNVIVKLSAKTSTSSNYLLINAHFDSVPTSPGASDDGAMVAVMLEALRVLAISKGPLEHPIVFLFNGAEEDGLFGSHGFVSQHKWAKNCKVVINLDAAGSGGRELLFRSAANSPWLINYYSRVPHPFANVVAEELFQYNLIPSDTDFRVFRNYAGMQGLDLAYVYNGYVYHTEFDSFTVFPKASLQNTGDNVLSLAQAIGNAPEMRKAMSNNDQPEYLIFYDFLGWFMLYYTLQTSIIINVVVCAAALIAITISLYFMSKKSHLSWLPFMIHCLLTLIIQIISVALAVGIPLFIAYFMDVIGSSMSWFSENWLICGLYFCPAFFALGILPAVFLECTKKQLLGLNFRIQLFMHSHCLLLIILTIALTCLGIRSAYMFMLPVLFYAGALIINLLTQLHNINHWFAIPIVISQIMPFIYITYVAEYLYFILIPVTGRSGSSSNPDLLISLVAIIMSVLSSGFLIPLYFLFRKTRTIISCFLAVTVIFIILASTPIGAPYTAQLAPQRYSIQHTNHVQHKLDGSMGFNESAIYLYQQDRHIDSAEDVINRFEAIYETSVVCNDPTTCRQNRPSVFYSPRSMWLPVNQAPIVPSEKPVLTITSSSLLDGTQTRRYNYTLSGPDHMSIIIEPKASAKIVNWSFDKALLTRPRKNYAIIFSYGVDSKAFEFFVDLENTTNNGTTGNLEIGIAGNWIHQTIQRAKIYDEFLKSFPDYVTFQSWIASYETWLF</sequence>
<dbReference type="GO" id="GO:0046872">
    <property type="term" value="F:metal ion binding"/>
    <property type="evidence" value="ECO:0007669"/>
    <property type="project" value="UniProtKB-KW"/>
</dbReference>
<gene>
    <name evidence="19" type="primary">Ermp1_0</name>
    <name evidence="19" type="ORF">g.32217</name>
</gene>
<dbReference type="Pfam" id="PF22248">
    <property type="entry name" value="ERMP1_C"/>
    <property type="match status" value="1"/>
</dbReference>
<evidence type="ECO:0000256" key="10">
    <source>
        <dbReference type="ARBA" id="ARBA00022989"/>
    </source>
</evidence>